<name>A0AA35TEQ3_GEOBA</name>
<dbReference type="Proteomes" id="UP001174909">
    <property type="component" value="Unassembled WGS sequence"/>
</dbReference>
<reference evidence="2" key="1">
    <citation type="submission" date="2023-03" db="EMBL/GenBank/DDBJ databases">
        <authorList>
            <person name="Steffen K."/>
            <person name="Cardenas P."/>
        </authorList>
    </citation>
    <scope>NUCLEOTIDE SEQUENCE</scope>
</reference>
<feature type="region of interest" description="Disordered" evidence="1">
    <location>
        <begin position="1"/>
        <end position="24"/>
    </location>
</feature>
<accession>A0AA35TEQ3</accession>
<keyword evidence="3" id="KW-1185">Reference proteome</keyword>
<comment type="caution">
    <text evidence="2">The sequence shown here is derived from an EMBL/GenBank/DDBJ whole genome shotgun (WGS) entry which is preliminary data.</text>
</comment>
<protein>
    <submittedName>
        <fullName evidence="2">Uncharacterized protein</fullName>
    </submittedName>
</protein>
<organism evidence="2 3">
    <name type="scientific">Geodia barretti</name>
    <name type="common">Barrett's horny sponge</name>
    <dbReference type="NCBI Taxonomy" id="519541"/>
    <lineage>
        <taxon>Eukaryota</taxon>
        <taxon>Metazoa</taxon>
        <taxon>Porifera</taxon>
        <taxon>Demospongiae</taxon>
        <taxon>Heteroscleromorpha</taxon>
        <taxon>Tetractinellida</taxon>
        <taxon>Astrophorina</taxon>
        <taxon>Geodiidae</taxon>
        <taxon>Geodia</taxon>
    </lineage>
</organism>
<dbReference type="EMBL" id="CASHTH010003597">
    <property type="protein sequence ID" value="CAI8046965.1"/>
    <property type="molecule type" value="Genomic_DNA"/>
</dbReference>
<evidence type="ECO:0000256" key="1">
    <source>
        <dbReference type="SAM" id="MobiDB-lite"/>
    </source>
</evidence>
<sequence length="24" mass="2740">MDSYPARRGHRPGVPEVQTLRDDS</sequence>
<gene>
    <name evidence="2" type="ORF">GBAR_LOCUS25965</name>
</gene>
<evidence type="ECO:0000313" key="3">
    <source>
        <dbReference type="Proteomes" id="UP001174909"/>
    </source>
</evidence>
<dbReference type="AlphaFoldDB" id="A0AA35TEQ3"/>
<proteinExistence type="predicted"/>
<evidence type="ECO:0000313" key="2">
    <source>
        <dbReference type="EMBL" id="CAI8046965.1"/>
    </source>
</evidence>